<dbReference type="PANTHER" id="PTHR33392">
    <property type="entry name" value="POLYISOPRENYL-TEICHOIC ACID--PEPTIDOGLYCAN TEICHOIC ACID TRANSFERASE TAGU"/>
    <property type="match status" value="1"/>
</dbReference>
<dbReference type="InterPro" id="IPR050922">
    <property type="entry name" value="LytR/CpsA/Psr_CW_biosynth"/>
</dbReference>
<keyword evidence="3" id="KW-0472">Membrane</keyword>
<proteinExistence type="inferred from homology"/>
<dbReference type="GeneID" id="78212791"/>
<evidence type="ECO:0000256" key="2">
    <source>
        <dbReference type="SAM" id="MobiDB-lite"/>
    </source>
</evidence>
<accession>A0A5P5ZKS2</accession>
<keyword evidence="3" id="KW-0812">Transmembrane</keyword>
<dbReference type="EMBL" id="CP044496">
    <property type="protein sequence ID" value="QFG51798.1"/>
    <property type="molecule type" value="Genomic_DNA"/>
</dbReference>
<sequence>MDPHSERREDYRARHSLNLHRNRAFAAPTAALKPGNKFARFVGVVMTLVVCFGLAWAAHMYFTVHSAIDGNSGSNSATSALIASKRPISVLILGVDQGIEGRHDQGNSDTLILATANPDKNTATMTSIPRDTLVNVLGDPGNKYFMYRVNSAYEVGGSKASVKTVSSLLNVPVNYYVEVNMKALRSLVSAVGGVDVDVPFDFSYDWATFHKGKQHLDGRHAVAYVRMRKEDPRGDYGRQMRQRQVIQAVAKKAMSVDTISNYRKLVKIFNKYIKTNLTFNDMFALTMNYRDCSKSLKSGYIQGHDAWINGASIQVAPTDELQKISDRVRTNLELNKETLNNEETRQNELNEKYNHIKWKDPDAFTNYQIYDQNSDTPTGGSGMGSGSSDTGTNSGSPNSSSNSKEKGWNIFK</sequence>
<evidence type="ECO:0000256" key="3">
    <source>
        <dbReference type="SAM" id="Phobius"/>
    </source>
</evidence>
<feature type="compositionally biased region" description="Basic and acidic residues" evidence="2">
    <location>
        <begin position="403"/>
        <end position="412"/>
    </location>
</feature>
<evidence type="ECO:0000256" key="1">
    <source>
        <dbReference type="ARBA" id="ARBA00006068"/>
    </source>
</evidence>
<dbReference type="AlphaFoldDB" id="A0A5P5ZKS2"/>
<evidence type="ECO:0000313" key="6">
    <source>
        <dbReference type="Proteomes" id="UP000325393"/>
    </source>
</evidence>
<feature type="region of interest" description="Disordered" evidence="2">
    <location>
        <begin position="369"/>
        <end position="412"/>
    </location>
</feature>
<dbReference type="InterPro" id="IPR004474">
    <property type="entry name" value="LytR_CpsA_psr"/>
</dbReference>
<organism evidence="5 6">
    <name type="scientific">Lactobacillus acetotolerans</name>
    <dbReference type="NCBI Taxonomy" id="1600"/>
    <lineage>
        <taxon>Bacteria</taxon>
        <taxon>Bacillati</taxon>
        <taxon>Bacillota</taxon>
        <taxon>Bacilli</taxon>
        <taxon>Lactobacillales</taxon>
        <taxon>Lactobacillaceae</taxon>
        <taxon>Lactobacillus</taxon>
    </lineage>
</organism>
<keyword evidence="3" id="KW-1133">Transmembrane helix</keyword>
<protein>
    <submittedName>
        <fullName evidence="5">LytR family transcriptional regulator</fullName>
    </submittedName>
</protein>
<dbReference type="NCBIfam" id="TIGR00350">
    <property type="entry name" value="lytR_cpsA_psr"/>
    <property type="match status" value="1"/>
</dbReference>
<feature type="domain" description="Cell envelope-related transcriptional attenuator" evidence="4">
    <location>
        <begin position="107"/>
        <end position="254"/>
    </location>
</feature>
<evidence type="ECO:0000313" key="5">
    <source>
        <dbReference type="EMBL" id="QFG51798.1"/>
    </source>
</evidence>
<dbReference type="PANTHER" id="PTHR33392:SF6">
    <property type="entry name" value="POLYISOPRENYL-TEICHOIC ACID--PEPTIDOGLYCAN TEICHOIC ACID TRANSFERASE TAGU"/>
    <property type="match status" value="1"/>
</dbReference>
<reference evidence="5 6" key="1">
    <citation type="submission" date="2019-09" db="EMBL/GenBank/DDBJ databases">
        <title>Genome sequencing of Lactobacillus acetotolerans.</title>
        <authorList>
            <person name="Kim K."/>
        </authorList>
    </citation>
    <scope>NUCLEOTIDE SEQUENCE [LARGE SCALE GENOMIC DNA]</scope>
    <source>
        <strain evidence="5 6">LA749</strain>
    </source>
</reference>
<comment type="similarity">
    <text evidence="1">Belongs to the LytR/CpsA/Psr (LCP) family.</text>
</comment>
<feature type="compositionally biased region" description="Low complexity" evidence="2">
    <location>
        <begin position="386"/>
        <end position="402"/>
    </location>
</feature>
<dbReference type="Proteomes" id="UP000325393">
    <property type="component" value="Chromosome"/>
</dbReference>
<evidence type="ECO:0000259" key="4">
    <source>
        <dbReference type="Pfam" id="PF03816"/>
    </source>
</evidence>
<dbReference type="Pfam" id="PF03816">
    <property type="entry name" value="LytR_cpsA_psr"/>
    <property type="match status" value="1"/>
</dbReference>
<gene>
    <name evidence="5" type="ORF">LA749_07310</name>
</gene>
<name>A0A5P5ZKS2_9LACO</name>
<dbReference type="Gene3D" id="3.40.630.190">
    <property type="entry name" value="LCP protein"/>
    <property type="match status" value="1"/>
</dbReference>
<feature type="transmembrane region" description="Helical" evidence="3">
    <location>
        <begin position="41"/>
        <end position="62"/>
    </location>
</feature>
<dbReference type="RefSeq" id="WP_054682138.1">
    <property type="nucleotide sequence ID" value="NZ_CALFMW010000008.1"/>
</dbReference>